<dbReference type="InterPro" id="IPR021695">
    <property type="entry name" value="Phage_KPP10_Orf10"/>
</dbReference>
<proteinExistence type="predicted"/>
<accession>A0A7W5Z2E7</accession>
<comment type="caution">
    <text evidence="1">The sequence shown here is derived from an EMBL/GenBank/DDBJ whole genome shotgun (WGS) entry which is preliminary data.</text>
</comment>
<dbReference type="Proteomes" id="UP000537592">
    <property type="component" value="Unassembled WGS sequence"/>
</dbReference>
<evidence type="ECO:0000313" key="2">
    <source>
        <dbReference type="Proteomes" id="UP000537592"/>
    </source>
</evidence>
<organism evidence="1 2">
    <name type="scientific">Pseudochelatococcus contaminans</name>
    <dbReference type="NCBI Taxonomy" id="1538103"/>
    <lineage>
        <taxon>Bacteria</taxon>
        <taxon>Pseudomonadati</taxon>
        <taxon>Pseudomonadota</taxon>
        <taxon>Alphaproteobacteria</taxon>
        <taxon>Hyphomicrobiales</taxon>
        <taxon>Chelatococcaceae</taxon>
        <taxon>Pseudochelatococcus</taxon>
    </lineage>
</organism>
<sequence>MADDKNTMMIGAGGQGQHNLHAGRAGTVTIRLLKTSPTNAQMTDMYNYQTSSSAYHGRNTFSLRDVVRGDSITGQQGAFRRFPSNSYAKTGPIMEWVFDFVQLDQKIGTGTPEI</sequence>
<name>A0A7W5Z2E7_9HYPH</name>
<reference evidence="1 2" key="1">
    <citation type="submission" date="2020-08" db="EMBL/GenBank/DDBJ databases">
        <title>Genomic Encyclopedia of Type Strains, Phase IV (KMG-IV): sequencing the most valuable type-strain genomes for metagenomic binning, comparative biology and taxonomic classification.</title>
        <authorList>
            <person name="Goeker M."/>
        </authorList>
    </citation>
    <scope>NUCLEOTIDE SEQUENCE [LARGE SCALE GENOMIC DNA]</scope>
    <source>
        <strain evidence="1 2">DSM 28760</strain>
    </source>
</reference>
<protein>
    <submittedName>
        <fullName evidence="1">Uncharacterized protein</fullName>
    </submittedName>
</protein>
<keyword evidence="2" id="KW-1185">Reference proteome</keyword>
<dbReference type="EMBL" id="JACICC010000002">
    <property type="protein sequence ID" value="MBB3808753.1"/>
    <property type="molecule type" value="Genomic_DNA"/>
</dbReference>
<gene>
    <name evidence="1" type="ORF">FHS81_000823</name>
</gene>
<evidence type="ECO:0000313" key="1">
    <source>
        <dbReference type="EMBL" id="MBB3808753.1"/>
    </source>
</evidence>
<dbReference type="Pfam" id="PF11681">
    <property type="entry name" value="Phage_Tube_PhiTE"/>
    <property type="match status" value="1"/>
</dbReference>
<dbReference type="AlphaFoldDB" id="A0A7W5Z2E7"/>